<name>A0A0A8Y025_ARUDO</name>
<reference evidence="1" key="1">
    <citation type="submission" date="2014-09" db="EMBL/GenBank/DDBJ databases">
        <authorList>
            <person name="Magalhaes I.L.F."/>
            <person name="Oliveira U."/>
            <person name="Santos F.R."/>
            <person name="Vidigal T.H.D.A."/>
            <person name="Brescovit A.D."/>
            <person name="Santos A.J."/>
        </authorList>
    </citation>
    <scope>NUCLEOTIDE SEQUENCE</scope>
    <source>
        <tissue evidence="1">Shoot tissue taken approximately 20 cm above the soil surface</tissue>
    </source>
</reference>
<dbReference type="AlphaFoldDB" id="A0A0A8Y025"/>
<protein>
    <submittedName>
        <fullName evidence="1">Uncharacterized protein</fullName>
    </submittedName>
</protein>
<dbReference type="EMBL" id="GBRH01280578">
    <property type="protein sequence ID" value="JAD17317.1"/>
    <property type="molecule type" value="Transcribed_RNA"/>
</dbReference>
<evidence type="ECO:0000313" key="1">
    <source>
        <dbReference type="EMBL" id="JAD17317.1"/>
    </source>
</evidence>
<organism evidence="1">
    <name type="scientific">Arundo donax</name>
    <name type="common">Giant reed</name>
    <name type="synonym">Donax arundinaceus</name>
    <dbReference type="NCBI Taxonomy" id="35708"/>
    <lineage>
        <taxon>Eukaryota</taxon>
        <taxon>Viridiplantae</taxon>
        <taxon>Streptophyta</taxon>
        <taxon>Embryophyta</taxon>
        <taxon>Tracheophyta</taxon>
        <taxon>Spermatophyta</taxon>
        <taxon>Magnoliopsida</taxon>
        <taxon>Liliopsida</taxon>
        <taxon>Poales</taxon>
        <taxon>Poaceae</taxon>
        <taxon>PACMAD clade</taxon>
        <taxon>Arundinoideae</taxon>
        <taxon>Arundineae</taxon>
        <taxon>Arundo</taxon>
    </lineage>
</organism>
<proteinExistence type="predicted"/>
<accession>A0A0A8Y025</accession>
<sequence>MLSPKHSSNFWSITFRIRIPCSTSTLHLLQ</sequence>
<reference evidence="1" key="2">
    <citation type="journal article" date="2015" name="Data Brief">
        <title>Shoot transcriptome of the giant reed, Arundo donax.</title>
        <authorList>
            <person name="Barrero R.A."/>
            <person name="Guerrero F.D."/>
            <person name="Moolhuijzen P."/>
            <person name="Goolsby J.A."/>
            <person name="Tidwell J."/>
            <person name="Bellgard S.E."/>
            <person name="Bellgard M.I."/>
        </authorList>
    </citation>
    <scope>NUCLEOTIDE SEQUENCE</scope>
    <source>
        <tissue evidence="1">Shoot tissue taken approximately 20 cm above the soil surface</tissue>
    </source>
</reference>